<keyword evidence="6" id="KW-1185">Reference proteome</keyword>
<dbReference type="CDD" id="cd02247">
    <property type="entry name" value="cupin_pirin_C"/>
    <property type="match status" value="1"/>
</dbReference>
<sequence>MGVASLIKGHEKDLGGGFLVRRYLPAAVKQAVGPFIFFDHFGPVDVPADANHDVRPHPHIGLATVTYLFEGAMDHRDSVGSVQRIEPGAINWMTAGRGIVHSERTPADLAGVPHRTHGLQLWAALPVAHEETEPGFCHTPAQAIPEYDGAGVCVRVLVGSAFGLTSPVQTYSSTLYLDVMLQAGAVLSLDQLPAEAAIYPVSGEISVDGRELALHAMALLDTAAVPRIAAQTEARFVVIGGEPLDGHRYMSWNFVSSRKERIVQASEDWEAQRFDAVPGETEFIPLPARLPR</sequence>
<dbReference type="Gene3D" id="2.60.120.10">
    <property type="entry name" value="Jelly Rolls"/>
    <property type="match status" value="2"/>
</dbReference>
<dbReference type="Proteomes" id="UP000478090">
    <property type="component" value="Unassembled WGS sequence"/>
</dbReference>
<evidence type="ECO:0000259" key="3">
    <source>
        <dbReference type="Pfam" id="PF02678"/>
    </source>
</evidence>
<evidence type="ECO:0000313" key="5">
    <source>
        <dbReference type="EMBL" id="MYM37754.1"/>
    </source>
</evidence>
<reference evidence="5 6" key="1">
    <citation type="submission" date="2019-12" db="EMBL/GenBank/DDBJ databases">
        <title>Novel species isolated from a subtropical stream in China.</title>
        <authorList>
            <person name="Lu H."/>
        </authorList>
    </citation>
    <scope>NUCLEOTIDE SEQUENCE [LARGE SCALE GENOMIC DNA]</scope>
    <source>
        <strain evidence="5 6">CY13W</strain>
    </source>
</reference>
<dbReference type="InterPro" id="IPR011051">
    <property type="entry name" value="RmlC_Cupin_sf"/>
</dbReference>
<dbReference type="PANTHER" id="PTHR13903:SF8">
    <property type="entry name" value="PIRIN"/>
    <property type="match status" value="1"/>
</dbReference>
<dbReference type="CDD" id="cd02909">
    <property type="entry name" value="cupin_pirin_N"/>
    <property type="match status" value="1"/>
</dbReference>
<evidence type="ECO:0000256" key="2">
    <source>
        <dbReference type="RuleBase" id="RU003457"/>
    </source>
</evidence>
<dbReference type="EMBL" id="WWCM01000001">
    <property type="protein sequence ID" value="MYM37754.1"/>
    <property type="molecule type" value="Genomic_DNA"/>
</dbReference>
<accession>A0ABW9VDP6</accession>
<name>A0ABW9VDP6_9BURK</name>
<dbReference type="PANTHER" id="PTHR13903">
    <property type="entry name" value="PIRIN-RELATED"/>
    <property type="match status" value="1"/>
</dbReference>
<feature type="domain" description="Pirin C-terminal" evidence="4">
    <location>
        <begin position="176"/>
        <end position="275"/>
    </location>
</feature>
<evidence type="ECO:0000259" key="4">
    <source>
        <dbReference type="Pfam" id="PF05726"/>
    </source>
</evidence>
<proteinExistence type="inferred from homology"/>
<evidence type="ECO:0000256" key="1">
    <source>
        <dbReference type="ARBA" id="ARBA00008416"/>
    </source>
</evidence>
<comment type="caution">
    <text evidence="5">The sequence shown here is derived from an EMBL/GenBank/DDBJ whole genome shotgun (WGS) entry which is preliminary data.</text>
</comment>
<gene>
    <name evidence="5" type="ORF">GTP27_00225</name>
</gene>
<dbReference type="SUPFAM" id="SSF51182">
    <property type="entry name" value="RmlC-like cupins"/>
    <property type="match status" value="1"/>
</dbReference>
<dbReference type="PIRSF" id="PIRSF006232">
    <property type="entry name" value="Pirin"/>
    <property type="match status" value="1"/>
</dbReference>
<evidence type="ECO:0000313" key="6">
    <source>
        <dbReference type="Proteomes" id="UP000478090"/>
    </source>
</evidence>
<protein>
    <submittedName>
        <fullName evidence="5">Pirin family protein</fullName>
    </submittedName>
</protein>
<dbReference type="Pfam" id="PF05726">
    <property type="entry name" value="Pirin_C"/>
    <property type="match status" value="1"/>
</dbReference>
<comment type="similarity">
    <text evidence="1 2">Belongs to the pirin family.</text>
</comment>
<dbReference type="RefSeq" id="WP_161037196.1">
    <property type="nucleotide sequence ID" value="NZ_WWCM01000001.1"/>
</dbReference>
<feature type="domain" description="Pirin N-terminal" evidence="3">
    <location>
        <begin position="20"/>
        <end position="122"/>
    </location>
</feature>
<dbReference type="InterPro" id="IPR014710">
    <property type="entry name" value="RmlC-like_jellyroll"/>
</dbReference>
<dbReference type="InterPro" id="IPR012093">
    <property type="entry name" value="Pirin"/>
</dbReference>
<organism evidence="5 6">
    <name type="scientific">Duganella qianjiadongensis</name>
    <dbReference type="NCBI Taxonomy" id="2692176"/>
    <lineage>
        <taxon>Bacteria</taxon>
        <taxon>Pseudomonadati</taxon>
        <taxon>Pseudomonadota</taxon>
        <taxon>Betaproteobacteria</taxon>
        <taxon>Burkholderiales</taxon>
        <taxon>Oxalobacteraceae</taxon>
        <taxon>Telluria group</taxon>
        <taxon>Duganella</taxon>
    </lineage>
</organism>
<dbReference type="Pfam" id="PF02678">
    <property type="entry name" value="Pirin"/>
    <property type="match status" value="1"/>
</dbReference>
<dbReference type="InterPro" id="IPR003829">
    <property type="entry name" value="Pirin_N_dom"/>
</dbReference>
<dbReference type="InterPro" id="IPR008778">
    <property type="entry name" value="Pirin_C_dom"/>
</dbReference>